<organism evidence="10 11">
    <name type="scientific">Legionella taurinensis</name>
    <dbReference type="NCBI Taxonomy" id="70611"/>
    <lineage>
        <taxon>Bacteria</taxon>
        <taxon>Pseudomonadati</taxon>
        <taxon>Pseudomonadota</taxon>
        <taxon>Gammaproteobacteria</taxon>
        <taxon>Legionellales</taxon>
        <taxon>Legionellaceae</taxon>
        <taxon>Legionella</taxon>
    </lineage>
</organism>
<keyword evidence="4 8" id="KW-0812">Transmembrane</keyword>
<dbReference type="PROSITE" id="PS50850">
    <property type="entry name" value="MFS"/>
    <property type="match status" value="1"/>
</dbReference>
<dbReference type="GeneID" id="48947357"/>
<feature type="transmembrane region" description="Helical" evidence="8">
    <location>
        <begin position="79"/>
        <end position="96"/>
    </location>
</feature>
<gene>
    <name evidence="10" type="ORF">D6J04_13430</name>
</gene>
<evidence type="ECO:0000256" key="5">
    <source>
        <dbReference type="ARBA" id="ARBA00022856"/>
    </source>
</evidence>
<feature type="transmembrane region" description="Helical" evidence="8">
    <location>
        <begin position="232"/>
        <end position="249"/>
    </location>
</feature>
<dbReference type="GO" id="GO:0015833">
    <property type="term" value="P:peptide transport"/>
    <property type="evidence" value="ECO:0007669"/>
    <property type="project" value="UniProtKB-KW"/>
</dbReference>
<feature type="transmembrane region" description="Helical" evidence="8">
    <location>
        <begin position="141"/>
        <end position="160"/>
    </location>
</feature>
<feature type="transmembrane region" description="Helical" evidence="8">
    <location>
        <begin position="209"/>
        <end position="226"/>
    </location>
</feature>
<evidence type="ECO:0000256" key="1">
    <source>
        <dbReference type="ARBA" id="ARBA00004651"/>
    </source>
</evidence>
<dbReference type="PANTHER" id="PTHR23517">
    <property type="entry name" value="RESISTANCE PROTEIN MDTM, PUTATIVE-RELATED-RELATED"/>
    <property type="match status" value="1"/>
</dbReference>
<proteinExistence type="predicted"/>
<feature type="transmembrane region" description="Helical" evidence="8">
    <location>
        <begin position="304"/>
        <end position="321"/>
    </location>
</feature>
<feature type="transmembrane region" description="Helical" evidence="8">
    <location>
        <begin position="371"/>
        <end position="398"/>
    </location>
</feature>
<dbReference type="Gene3D" id="1.20.1250.20">
    <property type="entry name" value="MFS general substrate transporter like domains"/>
    <property type="match status" value="1"/>
</dbReference>
<dbReference type="InterPro" id="IPR050171">
    <property type="entry name" value="MFS_Transporters"/>
</dbReference>
<dbReference type="Proteomes" id="UP000270757">
    <property type="component" value="Unassembled WGS sequence"/>
</dbReference>
<evidence type="ECO:0000256" key="2">
    <source>
        <dbReference type="ARBA" id="ARBA00022448"/>
    </source>
</evidence>
<dbReference type="Pfam" id="PF00854">
    <property type="entry name" value="PTR2"/>
    <property type="match status" value="1"/>
</dbReference>
<evidence type="ECO:0000313" key="11">
    <source>
        <dbReference type="Proteomes" id="UP000270757"/>
    </source>
</evidence>
<dbReference type="CDD" id="cd17346">
    <property type="entry name" value="MFS_DtpA_like"/>
    <property type="match status" value="1"/>
</dbReference>
<feature type="transmembrane region" description="Helical" evidence="8">
    <location>
        <begin position="451"/>
        <end position="470"/>
    </location>
</feature>
<dbReference type="InterPro" id="IPR000109">
    <property type="entry name" value="POT_fam"/>
</dbReference>
<protein>
    <submittedName>
        <fullName evidence="10">MFS transporter</fullName>
    </submittedName>
</protein>
<evidence type="ECO:0000313" key="10">
    <source>
        <dbReference type="EMBL" id="RJT43888.1"/>
    </source>
</evidence>
<evidence type="ECO:0000256" key="4">
    <source>
        <dbReference type="ARBA" id="ARBA00022692"/>
    </source>
</evidence>
<dbReference type="InterPro" id="IPR020846">
    <property type="entry name" value="MFS_dom"/>
</dbReference>
<reference evidence="10 11" key="1">
    <citation type="submission" date="2018-09" db="EMBL/GenBank/DDBJ databases">
        <title>Draft genome sequences of Legionella taurinensis isolated from water samples.</title>
        <authorList>
            <person name="Chakeri A."/>
            <person name="Allerberger F."/>
            <person name="Kundi M."/>
            <person name="Ruppitsch W."/>
            <person name="Schmid D."/>
        </authorList>
    </citation>
    <scope>NUCLEOTIDE SEQUENCE [LARGE SCALE GENOMIC DNA]</scope>
    <source>
        <strain evidence="10 11">4570-18-6</strain>
    </source>
</reference>
<keyword evidence="7 8" id="KW-0472">Membrane</keyword>
<keyword evidence="2" id="KW-0813">Transport</keyword>
<keyword evidence="3" id="KW-1003">Cell membrane</keyword>
<keyword evidence="5" id="KW-0653">Protein transport</keyword>
<feature type="transmembrane region" description="Helical" evidence="8">
    <location>
        <begin position="23"/>
        <end position="41"/>
    </location>
</feature>
<accession>A0A3A5L123</accession>
<evidence type="ECO:0000256" key="3">
    <source>
        <dbReference type="ARBA" id="ARBA00022475"/>
    </source>
</evidence>
<feature type="domain" description="Major facilitator superfamily (MFS) profile" evidence="9">
    <location>
        <begin position="1"/>
        <end position="475"/>
    </location>
</feature>
<dbReference type="GO" id="GO:1904680">
    <property type="term" value="F:peptide transmembrane transporter activity"/>
    <property type="evidence" value="ECO:0007669"/>
    <property type="project" value="InterPro"/>
</dbReference>
<dbReference type="AlphaFoldDB" id="A0A3A5L123"/>
<dbReference type="InterPro" id="IPR036259">
    <property type="entry name" value="MFS_trans_sf"/>
</dbReference>
<dbReference type="NCBIfam" id="TIGR00924">
    <property type="entry name" value="yjdL_sub1_fam"/>
    <property type="match status" value="1"/>
</dbReference>
<comment type="caution">
    <text evidence="10">The sequence shown here is derived from an EMBL/GenBank/DDBJ whole genome shotgun (WGS) entry which is preliminary data.</text>
</comment>
<dbReference type="GO" id="GO:0005886">
    <property type="term" value="C:plasma membrane"/>
    <property type="evidence" value="ECO:0007669"/>
    <property type="project" value="UniProtKB-SubCell"/>
</dbReference>
<evidence type="ECO:0000256" key="7">
    <source>
        <dbReference type="ARBA" id="ARBA00023136"/>
    </source>
</evidence>
<feature type="transmembrane region" description="Helical" evidence="8">
    <location>
        <begin position="410"/>
        <end position="431"/>
    </location>
</feature>
<dbReference type="InterPro" id="IPR005279">
    <property type="entry name" value="Dipep/tripep_permease"/>
</dbReference>
<evidence type="ECO:0000256" key="6">
    <source>
        <dbReference type="ARBA" id="ARBA00022989"/>
    </source>
</evidence>
<sequence length="481" mass="53453">MDTNVKHPPSLRVFFATEMWERYGFYVVQSLLALYLASHYQWHDKHIYALVGSFTALTYLSPVIGGWIADHLLGQKNTVLSGAVFLFFSYTLLTLIQSQSAMLIALAGIAVGTGLLKPNISSLLGNEYPVDSPKRESGFTVFYMGITTGIILGTTLPSYLNANFGWSVTFSSAAFGMIIAFAVFAFGIKRYRIEDYHPFEYHPAKIMNALGMMLLLWLLSFCILCYPGFADIAFLGVVVLSLAYLLTTVKRESPQQGRQTLVIGLLCIVSVMFWAFYFQMFMSLTLFIARVVEPTFLGIQFPPPYYVSIQSIGMLVFGYFLARSKPQLSSVQSGKRTGNKFLLAMLFMWLAYGLIAFVSRESTSQALLSPLYFIPAYLMISIAELLLSPVGLSAITVLASRRKVSTMMGIFFVSLGIGGYLSGKLAILTAINPGIRSMVELKTHYAASFTHLLLILTAATLVCFMINLLIKHLLSRNNHEK</sequence>
<feature type="transmembrane region" description="Helical" evidence="8">
    <location>
        <begin position="166"/>
        <end position="188"/>
    </location>
</feature>
<feature type="transmembrane region" description="Helical" evidence="8">
    <location>
        <begin position="341"/>
        <end position="359"/>
    </location>
</feature>
<feature type="transmembrane region" description="Helical" evidence="8">
    <location>
        <begin position="47"/>
        <end position="67"/>
    </location>
</feature>
<dbReference type="EMBL" id="QZWB01000019">
    <property type="protein sequence ID" value="RJT43888.1"/>
    <property type="molecule type" value="Genomic_DNA"/>
</dbReference>
<keyword evidence="5" id="KW-0571">Peptide transport</keyword>
<dbReference type="SUPFAM" id="SSF103473">
    <property type="entry name" value="MFS general substrate transporter"/>
    <property type="match status" value="1"/>
</dbReference>
<feature type="transmembrane region" description="Helical" evidence="8">
    <location>
        <begin position="261"/>
        <end position="292"/>
    </location>
</feature>
<comment type="subcellular location">
    <subcellularLocation>
        <location evidence="1">Cell membrane</location>
        <topology evidence="1">Multi-pass membrane protein</topology>
    </subcellularLocation>
</comment>
<evidence type="ECO:0000259" key="9">
    <source>
        <dbReference type="PROSITE" id="PS50850"/>
    </source>
</evidence>
<evidence type="ECO:0000256" key="8">
    <source>
        <dbReference type="SAM" id="Phobius"/>
    </source>
</evidence>
<dbReference type="RefSeq" id="WP_115300708.1">
    <property type="nucleotide sequence ID" value="NZ_CAAAIR010000002.1"/>
</dbReference>
<name>A0A3A5L123_9GAMM</name>
<keyword evidence="6 8" id="KW-1133">Transmembrane helix</keyword>
<dbReference type="PANTHER" id="PTHR23517:SF15">
    <property type="entry name" value="PROTON-DEPENDENT OLIGOPEPTIDE FAMILY TRANSPORT PROTEIN"/>
    <property type="match status" value="1"/>
</dbReference>